<keyword evidence="8" id="KW-1185">Reference proteome</keyword>
<evidence type="ECO:0000256" key="4">
    <source>
        <dbReference type="ARBA" id="ARBA00023139"/>
    </source>
</evidence>
<feature type="transmembrane region" description="Helical" evidence="6">
    <location>
        <begin position="7"/>
        <end position="27"/>
    </location>
</feature>
<name>A0A1M5YNR1_9FIRM</name>
<accession>A0A1M5YNR1</accession>
<keyword evidence="2" id="KW-0732">Signal</keyword>
<evidence type="ECO:0000256" key="6">
    <source>
        <dbReference type="SAM" id="Phobius"/>
    </source>
</evidence>
<gene>
    <name evidence="7" type="ORF">SAMN02745180_02333</name>
</gene>
<dbReference type="Gene3D" id="3.40.190.10">
    <property type="entry name" value="Periplasmic binding protein-like II"/>
    <property type="match status" value="1"/>
</dbReference>
<dbReference type="InterPro" id="IPR006059">
    <property type="entry name" value="SBP"/>
</dbReference>
<dbReference type="EMBL" id="FQXR01000013">
    <property type="protein sequence ID" value="SHI13560.1"/>
    <property type="molecule type" value="Genomic_DNA"/>
</dbReference>
<keyword evidence="1" id="KW-1003">Cell membrane</keyword>
<dbReference type="RefSeq" id="WP_072744974.1">
    <property type="nucleotide sequence ID" value="NZ_FQXR01000013.1"/>
</dbReference>
<keyword evidence="5" id="KW-0449">Lipoprotein</keyword>
<evidence type="ECO:0000256" key="3">
    <source>
        <dbReference type="ARBA" id="ARBA00023136"/>
    </source>
</evidence>
<dbReference type="PANTHER" id="PTHR43649">
    <property type="entry name" value="ARABINOSE-BINDING PROTEIN-RELATED"/>
    <property type="match status" value="1"/>
</dbReference>
<dbReference type="InterPro" id="IPR050490">
    <property type="entry name" value="Bact_solute-bd_prot1"/>
</dbReference>
<keyword evidence="3 6" id="KW-0472">Membrane</keyword>
<dbReference type="Proteomes" id="UP000184389">
    <property type="component" value="Unassembled WGS sequence"/>
</dbReference>
<sequence>MENKKNRIIMLSVILLVIIITGVFITIRNNKDSSTNKLDNKDDEKDVESDAFYYVEEFIGEEIWDEGYDKFLKYDDKIVKFKGGEKVYLQDVKSKEDIYQIPNRDNMLGANGYWIYENVFWNVEYDSKNEAVIASSFDDKGNKKDSIKLKDFKGDVIDNSYIQVEEMRVTEDYIYLLARADSQPILQIFTKIGELKNSYENVTSFDVDNKGRCIYTTVGFQSLPEGFFMVDSETGDEIFRNTSYILEPIRFSEDGNLIYGFDKELNVFDANSGTFIKSIFEFGKDSTYFLDDYDIQDFVVGKDEEIYYSLKTKFGEDQNIELSDIKNVYYLYTKKEGERPPRETVLTITAPYRNDFMEEAIKHYELKYPGEHVEYDYAYNNREEFYENGKEYGAKLALDIISGDIGDIVQTGGSALELQNLLRTDVFMDLTDLIEKDKNYKDLNKDVLNSVKVNNTIRALPVNYLLDQYELNEELEKELGLDIDFNQLSWSEVLDLVKVIEEKAPDRHLFTRNMKGKTPWETFGDDLLIANMPDLINLETKEVDLNQKWFKDLLIKFKECIQSKNFILDTEYQLTDSLQGSLLSFKSSSGERYYSDQVFDFIEYNNTHKSEMIPIFTGEKNDNRVQYSLRMYSINNRSDRKENAWKFLSFLLEEDIQFIALKDPENRGAIPINEKGVDRMIEDANYMHKFSGVDVDRYNKAMIEHSHEIDYLYNMGYLRLDILEPIGSYMDGKMTLDEALKKAEENVIIRLNE</sequence>
<dbReference type="STRING" id="1123281.SAMN02745180_02333"/>
<evidence type="ECO:0000313" key="8">
    <source>
        <dbReference type="Proteomes" id="UP000184389"/>
    </source>
</evidence>
<evidence type="ECO:0000256" key="5">
    <source>
        <dbReference type="ARBA" id="ARBA00023288"/>
    </source>
</evidence>
<dbReference type="Pfam" id="PF01547">
    <property type="entry name" value="SBP_bac_1"/>
    <property type="match status" value="1"/>
</dbReference>
<keyword evidence="4" id="KW-0564">Palmitate</keyword>
<proteinExistence type="predicted"/>
<organism evidence="7 8">
    <name type="scientific">Sporanaerobacter acetigenes DSM 13106</name>
    <dbReference type="NCBI Taxonomy" id="1123281"/>
    <lineage>
        <taxon>Bacteria</taxon>
        <taxon>Bacillati</taxon>
        <taxon>Bacillota</taxon>
        <taxon>Tissierellia</taxon>
        <taxon>Tissierellales</taxon>
        <taxon>Sporanaerobacteraceae</taxon>
        <taxon>Sporanaerobacter</taxon>
    </lineage>
</organism>
<evidence type="ECO:0000256" key="2">
    <source>
        <dbReference type="ARBA" id="ARBA00022729"/>
    </source>
</evidence>
<dbReference type="PANTHER" id="PTHR43649:SF33">
    <property type="entry name" value="POLYGALACTURONAN_RHAMNOGALACTURONAN-BINDING PROTEIN YTCQ"/>
    <property type="match status" value="1"/>
</dbReference>
<dbReference type="OrthoDB" id="1992941at2"/>
<evidence type="ECO:0000256" key="1">
    <source>
        <dbReference type="ARBA" id="ARBA00022475"/>
    </source>
</evidence>
<evidence type="ECO:0000313" key="7">
    <source>
        <dbReference type="EMBL" id="SHI13560.1"/>
    </source>
</evidence>
<reference evidence="7 8" key="1">
    <citation type="submission" date="2016-11" db="EMBL/GenBank/DDBJ databases">
        <authorList>
            <person name="Jaros S."/>
            <person name="Januszkiewicz K."/>
            <person name="Wedrychowicz H."/>
        </authorList>
    </citation>
    <scope>NUCLEOTIDE SEQUENCE [LARGE SCALE GENOMIC DNA]</scope>
    <source>
        <strain evidence="7 8">DSM 13106</strain>
    </source>
</reference>
<dbReference type="AlphaFoldDB" id="A0A1M5YNR1"/>
<protein>
    <submittedName>
        <fullName evidence="7">ABC-type glycerol-3-phosphate transport system, substrate-binding protein</fullName>
    </submittedName>
</protein>
<dbReference type="SUPFAM" id="SSF53850">
    <property type="entry name" value="Periplasmic binding protein-like II"/>
    <property type="match status" value="1"/>
</dbReference>
<keyword evidence="6" id="KW-0812">Transmembrane</keyword>
<keyword evidence="6" id="KW-1133">Transmembrane helix</keyword>